<dbReference type="AlphaFoldDB" id="A0A9D2NGC1"/>
<dbReference type="InterPro" id="IPR043743">
    <property type="entry name" value="DUF5688"/>
</dbReference>
<dbReference type="EMBL" id="DWWS01000046">
    <property type="protein sequence ID" value="HJC24678.1"/>
    <property type="molecule type" value="Genomic_DNA"/>
</dbReference>
<reference evidence="2" key="1">
    <citation type="journal article" date="2021" name="PeerJ">
        <title>Extensive microbial diversity within the chicken gut microbiome revealed by metagenomics and culture.</title>
        <authorList>
            <person name="Gilroy R."/>
            <person name="Ravi A."/>
            <person name="Getino M."/>
            <person name="Pursley I."/>
            <person name="Horton D.L."/>
            <person name="Alikhan N.F."/>
            <person name="Baker D."/>
            <person name="Gharbi K."/>
            <person name="Hall N."/>
            <person name="Watson M."/>
            <person name="Adriaenssens E.M."/>
            <person name="Foster-Nyarko E."/>
            <person name="Jarju S."/>
            <person name="Secka A."/>
            <person name="Antonio M."/>
            <person name="Oren A."/>
            <person name="Chaudhuri R.R."/>
            <person name="La Ragione R."/>
            <person name="Hildebrand F."/>
            <person name="Pallen M.J."/>
        </authorList>
    </citation>
    <scope>NUCLEOTIDE SEQUENCE</scope>
    <source>
        <strain evidence="2">USAMLcec2-132</strain>
    </source>
</reference>
<reference evidence="2" key="2">
    <citation type="submission" date="2021-04" db="EMBL/GenBank/DDBJ databases">
        <authorList>
            <person name="Gilroy R."/>
        </authorList>
    </citation>
    <scope>NUCLEOTIDE SEQUENCE</scope>
    <source>
        <strain evidence="2">USAMLcec2-132</strain>
    </source>
</reference>
<name>A0A9D2NGC1_9FIRM</name>
<evidence type="ECO:0000313" key="2">
    <source>
        <dbReference type="EMBL" id="HJC24678.1"/>
    </source>
</evidence>
<evidence type="ECO:0000313" key="3">
    <source>
        <dbReference type="Proteomes" id="UP000823891"/>
    </source>
</evidence>
<protein>
    <submittedName>
        <fullName evidence="2">Uncharacterized protein</fullName>
    </submittedName>
</protein>
<evidence type="ECO:0000256" key="1">
    <source>
        <dbReference type="SAM" id="Coils"/>
    </source>
</evidence>
<feature type="coiled-coil region" evidence="1">
    <location>
        <begin position="91"/>
        <end position="118"/>
    </location>
</feature>
<proteinExistence type="predicted"/>
<organism evidence="2 3">
    <name type="scientific">Candidatus Eisenbergiella merdavium</name>
    <dbReference type="NCBI Taxonomy" id="2838551"/>
    <lineage>
        <taxon>Bacteria</taxon>
        <taxon>Bacillati</taxon>
        <taxon>Bacillota</taxon>
        <taxon>Clostridia</taxon>
        <taxon>Lachnospirales</taxon>
        <taxon>Lachnospiraceae</taxon>
        <taxon>Eisenbergiella</taxon>
    </lineage>
</organism>
<comment type="caution">
    <text evidence="2">The sequence shown here is derived from an EMBL/GenBank/DDBJ whole genome shotgun (WGS) entry which is preliminary data.</text>
</comment>
<sequence length="319" mass="36721">MEQFVNKIKSAVGAYFGDGLGITAQKIIKNNGVELTGLIFMEKESDIAATIYLDGYYEEYEGGMPLSEIVRRIIQAYEDHRPEGKLKLDFFRDYEQVRARLACRLVNLEKNRALLEQVPHQIWLDLAVVPCCILMGDELGCACILIRYSHMRRWGIDEESLLEEARINMQQILRPECEPMKDFLFDMMRQAVEEQLPEAESGMEAEQEYLLDRVAGILAGRREAEGKEMFILSNTQHFYGASVLLYPDVLSRLIGEAKGFFILPSSVHEVLLLADTGKESRRALYRMVNEVNERNVPPEEFLSDSVYYFDKKEGRIRIL</sequence>
<gene>
    <name evidence="2" type="ORF">H9761_13390</name>
</gene>
<keyword evidence="1" id="KW-0175">Coiled coil</keyword>
<dbReference type="Pfam" id="PF18941">
    <property type="entry name" value="DUF5688"/>
    <property type="match status" value="1"/>
</dbReference>
<dbReference type="Proteomes" id="UP000823891">
    <property type="component" value="Unassembled WGS sequence"/>
</dbReference>
<accession>A0A9D2NGC1</accession>